<evidence type="ECO:0000313" key="11">
    <source>
        <dbReference type="EMBL" id="MDH5161313.1"/>
    </source>
</evidence>
<dbReference type="AlphaFoldDB" id="A0AAW6SSX5"/>
<feature type="binding site" description="axial binding residue" evidence="7">
    <location>
        <position position="104"/>
    </location>
    <ligand>
        <name>heme c</name>
        <dbReference type="ChEBI" id="CHEBI:61717"/>
    </ligand>
    <ligandPart>
        <name>Fe</name>
        <dbReference type="ChEBI" id="CHEBI:18248"/>
    </ligandPart>
</feature>
<feature type="region of interest" description="Disordered" evidence="8">
    <location>
        <begin position="23"/>
        <end position="50"/>
    </location>
</feature>
<evidence type="ECO:0000256" key="9">
    <source>
        <dbReference type="SAM" id="SignalP"/>
    </source>
</evidence>
<comment type="caution">
    <text evidence="11">The sequence shown here is derived from an EMBL/GenBank/DDBJ whole genome shotgun (WGS) entry which is preliminary data.</text>
</comment>
<comment type="PTM">
    <text evidence="6">Binds 1 heme c group covalently per subunit.</text>
</comment>
<dbReference type="PROSITE" id="PS51007">
    <property type="entry name" value="CYTC"/>
    <property type="match status" value="1"/>
</dbReference>
<dbReference type="SUPFAM" id="SSF46626">
    <property type="entry name" value="Cytochrome c"/>
    <property type="match status" value="1"/>
</dbReference>
<feature type="binding site" description="covalent" evidence="6">
    <location>
        <position position="61"/>
    </location>
    <ligand>
        <name>heme c</name>
        <dbReference type="ChEBI" id="CHEBI:61717"/>
    </ligand>
</feature>
<dbReference type="InterPro" id="IPR054782">
    <property type="entry name" value="Cytochro_C551"/>
</dbReference>
<gene>
    <name evidence="11" type="ORF">P5X88_10205</name>
</gene>
<dbReference type="NCBIfam" id="NF045774">
    <property type="entry name" value="cytochro_C551"/>
    <property type="match status" value="1"/>
</dbReference>
<evidence type="ECO:0000256" key="5">
    <source>
        <dbReference type="ARBA" id="ARBA00023004"/>
    </source>
</evidence>
<feature type="compositionally biased region" description="Basic and acidic residues" evidence="8">
    <location>
        <begin position="23"/>
        <end position="33"/>
    </location>
</feature>
<keyword evidence="2 6" id="KW-0349">Heme</keyword>
<feature type="binding site" description="covalent" evidence="6">
    <location>
        <position position="64"/>
    </location>
    <ligand>
        <name>heme c</name>
        <dbReference type="ChEBI" id="CHEBI:61717"/>
    </ligand>
</feature>
<keyword evidence="4" id="KW-0249">Electron transport</keyword>
<dbReference type="PANTHER" id="PTHR37823">
    <property type="entry name" value="CYTOCHROME C-553-LIKE"/>
    <property type="match status" value="1"/>
</dbReference>
<feature type="chain" id="PRO_5043913652" evidence="9">
    <location>
        <begin position="20"/>
        <end position="125"/>
    </location>
</feature>
<evidence type="ECO:0000313" key="12">
    <source>
        <dbReference type="Proteomes" id="UP001159179"/>
    </source>
</evidence>
<dbReference type="RefSeq" id="WP_242598216.1">
    <property type="nucleotide sequence ID" value="NZ_BOQX01000004.1"/>
</dbReference>
<dbReference type="Proteomes" id="UP001159179">
    <property type="component" value="Unassembled WGS sequence"/>
</dbReference>
<dbReference type="PIRSF" id="PIRSF000025">
    <property type="entry name" value="Cytc_Bsub_c550"/>
    <property type="match status" value="1"/>
</dbReference>
<evidence type="ECO:0000256" key="4">
    <source>
        <dbReference type="ARBA" id="ARBA00022982"/>
    </source>
</evidence>
<dbReference type="GO" id="GO:0009055">
    <property type="term" value="F:electron transfer activity"/>
    <property type="evidence" value="ECO:0007669"/>
    <property type="project" value="InterPro"/>
</dbReference>
<keyword evidence="5 7" id="KW-0408">Iron</keyword>
<dbReference type="InterPro" id="IPR009056">
    <property type="entry name" value="Cyt_c-like_dom"/>
</dbReference>
<organism evidence="11 12">
    <name type="scientific">Heyndrickxia oleronia</name>
    <dbReference type="NCBI Taxonomy" id="38875"/>
    <lineage>
        <taxon>Bacteria</taxon>
        <taxon>Bacillati</taxon>
        <taxon>Bacillota</taxon>
        <taxon>Bacilli</taxon>
        <taxon>Bacillales</taxon>
        <taxon>Bacillaceae</taxon>
        <taxon>Heyndrickxia</taxon>
    </lineage>
</organism>
<dbReference type="GO" id="GO:0016020">
    <property type="term" value="C:membrane"/>
    <property type="evidence" value="ECO:0007669"/>
    <property type="project" value="InterPro"/>
</dbReference>
<dbReference type="PROSITE" id="PS51257">
    <property type="entry name" value="PROKAR_LIPOPROTEIN"/>
    <property type="match status" value="1"/>
</dbReference>
<feature type="binding site" description="axial binding residue" evidence="7">
    <location>
        <position position="65"/>
    </location>
    <ligand>
        <name>heme c</name>
        <dbReference type="ChEBI" id="CHEBI:61717"/>
    </ligand>
    <ligandPart>
        <name>Fe</name>
        <dbReference type="ChEBI" id="CHEBI:18248"/>
    </ligandPart>
</feature>
<dbReference type="PANTHER" id="PTHR37823:SF4">
    <property type="entry name" value="MENAQUINOL-CYTOCHROME C REDUCTASE CYTOCHROME B_C SUBUNIT"/>
    <property type="match status" value="1"/>
</dbReference>
<reference evidence="11" key="1">
    <citation type="submission" date="2023-03" db="EMBL/GenBank/DDBJ databases">
        <title>Bacterial isolates from washroom surfaces on a university campus.</title>
        <authorList>
            <person name="Holman D.B."/>
            <person name="Gzyl K.E."/>
            <person name="Taheri A.E."/>
        </authorList>
    </citation>
    <scope>NUCLEOTIDE SEQUENCE</scope>
    <source>
        <strain evidence="11">RD03</strain>
    </source>
</reference>
<keyword evidence="3 7" id="KW-0479">Metal-binding</keyword>
<feature type="signal peptide" evidence="9">
    <location>
        <begin position="1"/>
        <end position="19"/>
    </location>
</feature>
<evidence type="ECO:0000259" key="10">
    <source>
        <dbReference type="PROSITE" id="PS51007"/>
    </source>
</evidence>
<dbReference type="GeneID" id="79868355"/>
<protein>
    <submittedName>
        <fullName evidence="11">Cytochrome c</fullName>
    </submittedName>
</protein>
<dbReference type="GO" id="GO:0020037">
    <property type="term" value="F:heme binding"/>
    <property type="evidence" value="ECO:0007669"/>
    <property type="project" value="InterPro"/>
</dbReference>
<dbReference type="Gene3D" id="1.10.760.10">
    <property type="entry name" value="Cytochrome c-like domain"/>
    <property type="match status" value="1"/>
</dbReference>
<evidence type="ECO:0000256" key="6">
    <source>
        <dbReference type="PIRSR" id="PIRSR000025-1"/>
    </source>
</evidence>
<proteinExistence type="predicted"/>
<feature type="domain" description="Cytochrome c" evidence="10">
    <location>
        <begin position="48"/>
        <end position="125"/>
    </location>
</feature>
<dbReference type="GO" id="GO:0005506">
    <property type="term" value="F:iron ion binding"/>
    <property type="evidence" value="ECO:0007669"/>
    <property type="project" value="InterPro"/>
</dbReference>
<evidence type="ECO:0000256" key="2">
    <source>
        <dbReference type="ARBA" id="ARBA00022617"/>
    </source>
</evidence>
<dbReference type="InterPro" id="IPR036909">
    <property type="entry name" value="Cyt_c-like_dom_sf"/>
</dbReference>
<evidence type="ECO:0000256" key="8">
    <source>
        <dbReference type="SAM" id="MobiDB-lite"/>
    </source>
</evidence>
<accession>A0AAW6SSX5</accession>
<evidence type="ECO:0000256" key="3">
    <source>
        <dbReference type="ARBA" id="ARBA00022723"/>
    </source>
</evidence>
<dbReference type="EMBL" id="JAROYP010000005">
    <property type="protein sequence ID" value="MDH5161313.1"/>
    <property type="molecule type" value="Genomic_DNA"/>
</dbReference>
<dbReference type="InterPro" id="IPR012218">
    <property type="entry name" value="Cyt_c_BACSU-c550-type"/>
</dbReference>
<dbReference type="Pfam" id="PF13442">
    <property type="entry name" value="Cytochrome_CBB3"/>
    <property type="match status" value="1"/>
</dbReference>
<evidence type="ECO:0000256" key="1">
    <source>
        <dbReference type="ARBA" id="ARBA00022448"/>
    </source>
</evidence>
<sequence>MVKKLLGIVMIFTLAFGLAACGTDKDNNKDTTKNNDTTTNEKTTTDTANAGDAEKLFSQNCASCHGGNLEGGVGPNLTKVGSKYSKDEILNIIKNGKKGDQGVMPGGLLSGDDADAVAGWLASKK</sequence>
<name>A0AAW6SSX5_9BACI</name>
<dbReference type="InterPro" id="IPR051811">
    <property type="entry name" value="Cytochrome_c550/c551-like"/>
</dbReference>
<keyword evidence="9" id="KW-0732">Signal</keyword>
<keyword evidence="1" id="KW-0813">Transport</keyword>
<evidence type="ECO:0000256" key="7">
    <source>
        <dbReference type="PIRSR" id="PIRSR000025-2"/>
    </source>
</evidence>
<feature type="compositionally biased region" description="Low complexity" evidence="8">
    <location>
        <begin position="34"/>
        <end position="47"/>
    </location>
</feature>